<organism evidence="2 3">
    <name type="scientific">Pontibacter populi</name>
    <dbReference type="NCBI Taxonomy" id="890055"/>
    <lineage>
        <taxon>Bacteria</taxon>
        <taxon>Pseudomonadati</taxon>
        <taxon>Bacteroidota</taxon>
        <taxon>Cytophagia</taxon>
        <taxon>Cytophagales</taxon>
        <taxon>Hymenobacteraceae</taxon>
        <taxon>Pontibacter</taxon>
    </lineage>
</organism>
<dbReference type="Pfam" id="PF06445">
    <property type="entry name" value="GyrI-like"/>
    <property type="match status" value="1"/>
</dbReference>
<evidence type="ECO:0000259" key="1">
    <source>
        <dbReference type="Pfam" id="PF06445"/>
    </source>
</evidence>
<keyword evidence="3" id="KW-1185">Reference proteome</keyword>
<comment type="caution">
    <text evidence="2">The sequence shown here is derived from an EMBL/GenBank/DDBJ whole genome shotgun (WGS) entry which is preliminary data.</text>
</comment>
<feature type="domain" description="GyrI-like small molecule binding" evidence="1">
    <location>
        <begin position="31"/>
        <end position="146"/>
    </location>
</feature>
<sequence>MSKKFVVAVAVVVAIGVGIYAYLGGFSSPTVTVTTSEPLLLAGQPFEGTVNDEAFGNAFRKAAQIRDSKQLTGILGNVYYNSPETKKDSIKAFIGLVIQDSTVKLPEGYKLLRVPGGRKVVRSEVDAHYMVGPGKLYTSLFDYAEEEKLNLENFYVEWFPSDRKGIVEVPVKK</sequence>
<gene>
    <name evidence="2" type="ORF">ABS362_07370</name>
</gene>
<proteinExistence type="predicted"/>
<dbReference type="Proteomes" id="UP001476807">
    <property type="component" value="Unassembled WGS sequence"/>
</dbReference>
<dbReference type="RefSeq" id="WP_350411754.1">
    <property type="nucleotide sequence ID" value="NZ_JBEOKT010000005.1"/>
</dbReference>
<protein>
    <submittedName>
        <fullName evidence="2">GyrI-like domain-containing protein</fullName>
    </submittedName>
</protein>
<evidence type="ECO:0000313" key="3">
    <source>
        <dbReference type="Proteomes" id="UP001476807"/>
    </source>
</evidence>
<reference evidence="2 3" key="1">
    <citation type="submission" date="2024-06" db="EMBL/GenBank/DDBJ databases">
        <title>Pontibacter populi HYL7-15.</title>
        <authorList>
            <person name="Kim M.K."/>
        </authorList>
    </citation>
    <scope>NUCLEOTIDE SEQUENCE [LARGE SCALE GENOMIC DNA]</scope>
    <source>
        <strain evidence="2 3">HYL7-15</strain>
    </source>
</reference>
<dbReference type="InterPro" id="IPR029442">
    <property type="entry name" value="GyrI-like"/>
</dbReference>
<dbReference type="EMBL" id="JBEOKT010000005">
    <property type="protein sequence ID" value="MER2997361.1"/>
    <property type="molecule type" value="Genomic_DNA"/>
</dbReference>
<accession>A0ABV1RSJ7</accession>
<name>A0ABV1RSJ7_9BACT</name>
<evidence type="ECO:0000313" key="2">
    <source>
        <dbReference type="EMBL" id="MER2997361.1"/>
    </source>
</evidence>